<dbReference type="Gene3D" id="1.10.287.1080">
    <property type="entry name" value="MazG-like"/>
    <property type="match status" value="2"/>
</dbReference>
<dbReference type="FunFam" id="1.10.287.1080:FF:000001">
    <property type="entry name" value="Nucleoside triphosphate pyrophosphohydrolase"/>
    <property type="match status" value="1"/>
</dbReference>
<sequence length="259" mass="30225">MSAGEKFEKLVEVMRILRSENGCEWDKRQTHTTLKPYLIEEAYEVLHAIDRKDEEELVEELGDVLLQVIFHAQIASERNAFDISEIIDRLTNKLVRRHPHVFAESEGYSYRQWEEIKASEKGEKMETVIGEINKALPALSLARRVQENASEVGFDWKNSSGVKEKIQEELKELEEAINRKNPEKIDEEFGDLLFSLVNLSRFIEVDPELSLRRATEKFVNRFKAVESLIMEEGLKIEELSLEELDVYWNKIKEIKEGDK</sequence>
<dbReference type="InterPro" id="IPR048015">
    <property type="entry name" value="NTP-PPase_MazG-like_N"/>
</dbReference>
<proteinExistence type="predicted"/>
<dbReference type="GO" id="GO:0046052">
    <property type="term" value="P:UTP catabolic process"/>
    <property type="evidence" value="ECO:0007669"/>
    <property type="project" value="TreeGrafter"/>
</dbReference>
<dbReference type="GO" id="GO:0006203">
    <property type="term" value="P:dGTP catabolic process"/>
    <property type="evidence" value="ECO:0007669"/>
    <property type="project" value="TreeGrafter"/>
</dbReference>
<dbReference type="EMBL" id="JFHK01000024">
    <property type="protein sequence ID" value="OAA28003.1"/>
    <property type="molecule type" value="Genomic_DNA"/>
</dbReference>
<dbReference type="GO" id="GO:0006950">
    <property type="term" value="P:response to stress"/>
    <property type="evidence" value="ECO:0007669"/>
    <property type="project" value="UniProtKB-ARBA"/>
</dbReference>
<dbReference type="InterPro" id="IPR004518">
    <property type="entry name" value="MazG-like_dom"/>
</dbReference>
<evidence type="ECO:0000313" key="3">
    <source>
        <dbReference type="Proteomes" id="UP000077339"/>
    </source>
</evidence>
<dbReference type="NCBIfam" id="TIGR00444">
    <property type="entry name" value="mazG"/>
    <property type="match status" value="1"/>
</dbReference>
<dbReference type="CDD" id="cd11529">
    <property type="entry name" value="NTP-PPase_MazG_Cterm"/>
    <property type="match status" value="1"/>
</dbReference>
<gene>
    <name evidence="2" type="ORF">AT15_04770</name>
</gene>
<feature type="domain" description="NTP pyrophosphohydrolase MazG-like" evidence="1">
    <location>
        <begin position="163"/>
        <end position="222"/>
    </location>
</feature>
<dbReference type="GO" id="GO:0047429">
    <property type="term" value="F:nucleoside triphosphate diphosphatase activity"/>
    <property type="evidence" value="ECO:0007669"/>
    <property type="project" value="InterPro"/>
</dbReference>
<evidence type="ECO:0000313" key="2">
    <source>
        <dbReference type="EMBL" id="OAA28003.1"/>
    </source>
</evidence>
<protein>
    <submittedName>
        <fullName evidence="2">Pyrophosphatase</fullName>
    </submittedName>
</protein>
<name>A0A176JWE6_9BACT</name>
<dbReference type="Proteomes" id="UP000077339">
    <property type="component" value="Unassembled WGS sequence"/>
</dbReference>
<feature type="domain" description="NTP pyrophosphohydrolase MazG-like" evidence="1">
    <location>
        <begin position="29"/>
        <end position="102"/>
    </location>
</feature>
<comment type="caution">
    <text evidence="2">The sequence shown here is derived from an EMBL/GenBank/DDBJ whole genome shotgun (WGS) entry which is preliminary data.</text>
</comment>
<dbReference type="PANTHER" id="PTHR30522">
    <property type="entry name" value="NUCLEOSIDE TRIPHOSPHATE PYROPHOSPHOHYDROLASE"/>
    <property type="match status" value="1"/>
</dbReference>
<dbReference type="GO" id="GO:0046076">
    <property type="term" value="P:dTTP catabolic process"/>
    <property type="evidence" value="ECO:0007669"/>
    <property type="project" value="TreeGrafter"/>
</dbReference>
<dbReference type="NCBIfam" id="NF007113">
    <property type="entry name" value="PRK09562.1"/>
    <property type="match status" value="1"/>
</dbReference>
<dbReference type="GO" id="GO:0046047">
    <property type="term" value="P:TTP catabolic process"/>
    <property type="evidence" value="ECO:0007669"/>
    <property type="project" value="TreeGrafter"/>
</dbReference>
<accession>A0A176JWE6</accession>
<dbReference type="InterPro" id="IPR011551">
    <property type="entry name" value="NTP_PyrPHydrolase_MazG"/>
</dbReference>
<organism evidence="2 3">
    <name type="scientific">Kosmotoga arenicorallina S304</name>
    <dbReference type="NCBI Taxonomy" id="1453497"/>
    <lineage>
        <taxon>Bacteria</taxon>
        <taxon>Thermotogati</taxon>
        <taxon>Thermotogota</taxon>
        <taxon>Thermotogae</taxon>
        <taxon>Kosmotogales</taxon>
        <taxon>Kosmotogaceae</taxon>
        <taxon>Kosmotoga</taxon>
    </lineage>
</organism>
<dbReference type="RefSeq" id="WP_153019738.1">
    <property type="nucleotide sequence ID" value="NZ_JFHK01000024.1"/>
</dbReference>
<dbReference type="Pfam" id="PF03819">
    <property type="entry name" value="MazG"/>
    <property type="match status" value="2"/>
</dbReference>
<dbReference type="GO" id="GO:0046081">
    <property type="term" value="P:dUTP catabolic process"/>
    <property type="evidence" value="ECO:0007669"/>
    <property type="project" value="TreeGrafter"/>
</dbReference>
<dbReference type="OrthoDB" id="9808939at2"/>
<dbReference type="PATRIC" id="fig|1453497.3.peg.948"/>
<dbReference type="CDD" id="cd11528">
    <property type="entry name" value="NTP-PPase_MazG_Nterm"/>
    <property type="match status" value="1"/>
</dbReference>
<keyword evidence="3" id="KW-1185">Reference proteome</keyword>
<dbReference type="GO" id="GO:0046061">
    <property type="term" value="P:dATP catabolic process"/>
    <property type="evidence" value="ECO:0007669"/>
    <property type="project" value="TreeGrafter"/>
</dbReference>
<dbReference type="SUPFAM" id="SSF101386">
    <property type="entry name" value="all-alpha NTP pyrophosphatases"/>
    <property type="match status" value="2"/>
</dbReference>
<dbReference type="InterPro" id="IPR048011">
    <property type="entry name" value="NTP-PPase_MazG-like_C"/>
</dbReference>
<dbReference type="STRING" id="1453497.AT15_04770"/>
<evidence type="ECO:0000259" key="1">
    <source>
        <dbReference type="Pfam" id="PF03819"/>
    </source>
</evidence>
<dbReference type="AlphaFoldDB" id="A0A176JWE6"/>
<reference evidence="2 3" key="1">
    <citation type="submission" date="2014-02" db="EMBL/GenBank/DDBJ databases">
        <title>Kosmotoga genome sequencing.</title>
        <authorList>
            <person name="Pollo S.M."/>
            <person name="Charchuk R."/>
            <person name="Nesbo C.L."/>
        </authorList>
    </citation>
    <scope>NUCLEOTIDE SEQUENCE [LARGE SCALE GENOMIC DNA]</scope>
    <source>
        <strain evidence="2 3">S304</strain>
    </source>
</reference>
<dbReference type="PANTHER" id="PTHR30522:SF0">
    <property type="entry name" value="NUCLEOSIDE TRIPHOSPHATE PYROPHOSPHOHYDROLASE"/>
    <property type="match status" value="1"/>
</dbReference>
<dbReference type="FunFam" id="1.10.287.1080:FF:000003">
    <property type="entry name" value="Nucleoside triphosphate pyrophosphohydrolase"/>
    <property type="match status" value="1"/>
</dbReference>